<keyword evidence="1" id="KW-0472">Membrane</keyword>
<keyword evidence="1" id="KW-1133">Transmembrane helix</keyword>
<gene>
    <name evidence="2" type="ORF">TRITD_2Bv1G254580</name>
</gene>
<dbReference type="EMBL" id="LT934114">
    <property type="protein sequence ID" value="VAH54251.1"/>
    <property type="molecule type" value="Genomic_DNA"/>
</dbReference>
<dbReference type="PANTHER" id="PTHR33115:SF69">
    <property type="entry name" value="GENOME ASSEMBLY, CHROMOSOME: II"/>
    <property type="match status" value="1"/>
</dbReference>
<keyword evidence="3" id="KW-1185">Reference proteome</keyword>
<name>A0A9R1Q2M2_TRITD</name>
<dbReference type="Gramene" id="TRITD2Bv1G254580.1">
    <property type="protein sequence ID" value="TRITD2Bv1G254580.1"/>
    <property type="gene ID" value="TRITD2Bv1G254580"/>
</dbReference>
<protein>
    <submittedName>
        <fullName evidence="2">Uncharacterized protein</fullName>
    </submittedName>
</protein>
<accession>A0A9R1Q2M2</accession>
<sequence>MMGDARFVFFTDWIGSLFWNIILSWGEIHHLEHTQLTMRQWLKRQIYILISKLIDISLVVIFYPVAHFASFGPLLYLLLSAIRLVDQDYGIVDGDASKANLKQGLNIFYYLSFAHGTTCLFCMLVEQVADVGCVLTVCQQHGFSLHIDVFVAYLRKTKQMCVNNPASIMSWDLITYGANLLDSHLPEDYVSGARVLTMLIDHDTPLAVRQLLIISPRQRIQKLIGTLAWRSLYEQEMRWFAARIVEHLAGNLNLAHFPGALECISTLLDEEALLLASVTLQGTKDLVLPGLRIIENLAHDEHNCTLICNTKDLLSNIVKPIRSNELVEDIKSNAEWTKVVVALVKVVSRLMDSSGTTGYEMRRLIADDSYAVRNLEALLDMDMKINNSIIELQMSAIEVLTQLTLHKHNSTILAMGIRAEIIKRAVHIFLTTHWMGDYLKDEKRKIDKPTTSQENTLTKESIRRRMNDFVNKVCAVEAIKKETRMKEAKETTSQLKNKVGEALAMLSSDSEAVKSFTGCKDEDIHRLTELLNFNIKTIECKISATYTVEIDINIGCRISAAIILKHLSNYVKVPILQKVIGQLIRVKQDEPSTLRSHIKQYGDRRLQVEQLSLIAALCASNNVNLATILPLQMSPNSIYTMEDFVVSLKKMVEDNMYTTPVGLAIQKLTCKMVIEFMKHDQNIEMIDKHNIISTLLKASKAMDGLESRMLFSGNDHDCHGVPLKPLSSVLSKNAEELLRQRKRDLVINIAPAGVPPP</sequence>
<dbReference type="AlphaFoldDB" id="A0A9R1Q2M2"/>
<proteinExistence type="predicted"/>
<evidence type="ECO:0000256" key="1">
    <source>
        <dbReference type="SAM" id="Phobius"/>
    </source>
</evidence>
<evidence type="ECO:0000313" key="2">
    <source>
        <dbReference type="EMBL" id="VAH54251.1"/>
    </source>
</evidence>
<evidence type="ECO:0000313" key="3">
    <source>
        <dbReference type="Proteomes" id="UP000324705"/>
    </source>
</evidence>
<keyword evidence="1" id="KW-0812">Transmembrane</keyword>
<feature type="transmembrane region" description="Helical" evidence="1">
    <location>
        <begin position="46"/>
        <end position="63"/>
    </location>
</feature>
<dbReference type="PANTHER" id="PTHR33115">
    <property type="entry name" value="ARM REPEAT SUPERFAMILY PROTEIN"/>
    <property type="match status" value="1"/>
</dbReference>
<organism evidence="2 3">
    <name type="scientific">Triticum turgidum subsp. durum</name>
    <name type="common">Durum wheat</name>
    <name type="synonym">Triticum durum</name>
    <dbReference type="NCBI Taxonomy" id="4567"/>
    <lineage>
        <taxon>Eukaryota</taxon>
        <taxon>Viridiplantae</taxon>
        <taxon>Streptophyta</taxon>
        <taxon>Embryophyta</taxon>
        <taxon>Tracheophyta</taxon>
        <taxon>Spermatophyta</taxon>
        <taxon>Magnoliopsida</taxon>
        <taxon>Liliopsida</taxon>
        <taxon>Poales</taxon>
        <taxon>Poaceae</taxon>
        <taxon>BOP clade</taxon>
        <taxon>Pooideae</taxon>
        <taxon>Triticodae</taxon>
        <taxon>Triticeae</taxon>
        <taxon>Triticinae</taxon>
        <taxon>Triticum</taxon>
    </lineage>
</organism>
<dbReference type="InterPro" id="IPR016024">
    <property type="entry name" value="ARM-type_fold"/>
</dbReference>
<reference evidence="2 3" key="1">
    <citation type="submission" date="2017-09" db="EMBL/GenBank/DDBJ databases">
        <authorList>
            <consortium name="International Durum Wheat Genome Sequencing Consortium (IDWGSC)"/>
            <person name="Milanesi L."/>
        </authorList>
    </citation>
    <scope>NUCLEOTIDE SEQUENCE [LARGE SCALE GENOMIC DNA]</scope>
    <source>
        <strain evidence="3">cv. Svevo</strain>
    </source>
</reference>
<dbReference type="Proteomes" id="UP000324705">
    <property type="component" value="Chromosome 2B"/>
</dbReference>
<dbReference type="SUPFAM" id="SSF48371">
    <property type="entry name" value="ARM repeat"/>
    <property type="match status" value="1"/>
</dbReference>